<feature type="domain" description="ABC transporter" evidence="5">
    <location>
        <begin position="24"/>
        <end position="276"/>
    </location>
</feature>
<gene>
    <name evidence="6" type="ORF">EV652_101583</name>
</gene>
<dbReference type="InterPro" id="IPR003439">
    <property type="entry name" value="ABC_transporter-like_ATP-bd"/>
</dbReference>
<evidence type="ECO:0000256" key="1">
    <source>
        <dbReference type="ARBA" id="ARBA00005417"/>
    </source>
</evidence>
<keyword evidence="7" id="KW-1185">Reference proteome</keyword>
<evidence type="ECO:0000313" key="6">
    <source>
        <dbReference type="EMBL" id="TCO35698.1"/>
    </source>
</evidence>
<dbReference type="CDD" id="cd03257">
    <property type="entry name" value="ABC_NikE_OppD_transporters"/>
    <property type="match status" value="1"/>
</dbReference>
<dbReference type="InterPro" id="IPR027417">
    <property type="entry name" value="P-loop_NTPase"/>
</dbReference>
<dbReference type="PANTHER" id="PTHR43067:SF3">
    <property type="entry name" value="MALTOSE ABC TRANSPORTER, ATP-BINDING PROTEIN"/>
    <property type="match status" value="1"/>
</dbReference>
<sequence>MVTAMSSGASRAVRGGHGKPLLSVRDFNVEYRTGSGSTVQAVRGVDLDLFPGESLALVGESGCGKTTFGLGLLRLLPRLGHASGKVIFNRGDGVEIDILGLDGGDLRKFRWRDAAMVFQGAMNAFNPVLKIRGHMHDTMRAHTKATKQEIEERAGELLRLVRLEPERVMDCYPHELSGGMRQRVLIAMSLLLEPEVLILDEPTTALDILTQRSIVDVLHEVRERLGFSMIFISHDLSLAAELADRVATMYAGRIVETGGVRDMFYRPRHPYTLGLINAVPPIVGDLPALESIPGGPPSLAALPPGCKFHPRCKFATEQCKQADPPLIPLTDQPGDWHEVACIHSDQVHLERRVPTDDLGTAS</sequence>
<name>A0A4R2HYI0_9ACTN</name>
<dbReference type="FunFam" id="3.40.50.300:FF:000016">
    <property type="entry name" value="Oligopeptide ABC transporter ATP-binding component"/>
    <property type="match status" value="1"/>
</dbReference>
<comment type="caution">
    <text evidence="6">The sequence shown here is derived from an EMBL/GenBank/DDBJ whole genome shotgun (WGS) entry which is preliminary data.</text>
</comment>
<dbReference type="NCBIfam" id="TIGR01727">
    <property type="entry name" value="oligo_HPY"/>
    <property type="match status" value="1"/>
</dbReference>
<dbReference type="PROSITE" id="PS00211">
    <property type="entry name" value="ABC_TRANSPORTER_1"/>
    <property type="match status" value="1"/>
</dbReference>
<dbReference type="InterPro" id="IPR017871">
    <property type="entry name" value="ABC_transporter-like_CS"/>
</dbReference>
<reference evidence="6 7" key="1">
    <citation type="journal article" date="2015" name="Stand. Genomic Sci.">
        <title>Genomic Encyclopedia of Bacterial and Archaeal Type Strains, Phase III: the genomes of soil and plant-associated and newly described type strains.</title>
        <authorList>
            <person name="Whitman W.B."/>
            <person name="Woyke T."/>
            <person name="Klenk H.P."/>
            <person name="Zhou Y."/>
            <person name="Lilburn T.G."/>
            <person name="Beck B.J."/>
            <person name="De Vos P."/>
            <person name="Vandamme P."/>
            <person name="Eisen J.A."/>
            <person name="Garrity G."/>
            <person name="Hugenholtz P."/>
            <person name="Kyrpides N.C."/>
        </authorList>
    </citation>
    <scope>NUCLEOTIDE SEQUENCE [LARGE SCALE GENOMIC DNA]</scope>
    <source>
        <strain evidence="6 7">VKM Ac-2572</strain>
    </source>
</reference>
<evidence type="ECO:0000313" key="7">
    <source>
        <dbReference type="Proteomes" id="UP000294508"/>
    </source>
</evidence>
<dbReference type="SMART" id="SM00382">
    <property type="entry name" value="AAA"/>
    <property type="match status" value="1"/>
</dbReference>
<dbReference type="GO" id="GO:0005524">
    <property type="term" value="F:ATP binding"/>
    <property type="evidence" value="ECO:0007669"/>
    <property type="project" value="UniProtKB-KW"/>
</dbReference>
<dbReference type="AlphaFoldDB" id="A0A4R2HYI0"/>
<evidence type="ECO:0000256" key="3">
    <source>
        <dbReference type="ARBA" id="ARBA00022741"/>
    </source>
</evidence>
<dbReference type="PROSITE" id="PS50893">
    <property type="entry name" value="ABC_TRANSPORTER_2"/>
    <property type="match status" value="1"/>
</dbReference>
<comment type="similarity">
    <text evidence="1">Belongs to the ABC transporter superfamily.</text>
</comment>
<evidence type="ECO:0000259" key="5">
    <source>
        <dbReference type="PROSITE" id="PS50893"/>
    </source>
</evidence>
<dbReference type="PANTHER" id="PTHR43067">
    <property type="entry name" value="OLIGOPEPTIDE/DIPEPTIDE ABC TRANSPORTER, ATPASE SUBUNIT"/>
    <property type="match status" value="1"/>
</dbReference>
<dbReference type="GO" id="GO:0015833">
    <property type="term" value="P:peptide transport"/>
    <property type="evidence" value="ECO:0007669"/>
    <property type="project" value="InterPro"/>
</dbReference>
<dbReference type="Gene3D" id="3.40.50.300">
    <property type="entry name" value="P-loop containing nucleotide triphosphate hydrolases"/>
    <property type="match status" value="1"/>
</dbReference>
<dbReference type="Proteomes" id="UP000294508">
    <property type="component" value="Unassembled WGS sequence"/>
</dbReference>
<accession>A0A4R2HYI0</accession>
<dbReference type="GO" id="GO:0016887">
    <property type="term" value="F:ATP hydrolysis activity"/>
    <property type="evidence" value="ECO:0007669"/>
    <property type="project" value="InterPro"/>
</dbReference>
<organism evidence="6 7">
    <name type="scientific">Kribbella steppae</name>
    <dbReference type="NCBI Taxonomy" id="2512223"/>
    <lineage>
        <taxon>Bacteria</taxon>
        <taxon>Bacillati</taxon>
        <taxon>Actinomycetota</taxon>
        <taxon>Actinomycetes</taxon>
        <taxon>Propionibacteriales</taxon>
        <taxon>Kribbellaceae</taxon>
        <taxon>Kribbella</taxon>
    </lineage>
</organism>
<dbReference type="SUPFAM" id="SSF52540">
    <property type="entry name" value="P-loop containing nucleoside triphosphate hydrolases"/>
    <property type="match status" value="1"/>
</dbReference>
<evidence type="ECO:0000256" key="2">
    <source>
        <dbReference type="ARBA" id="ARBA00022448"/>
    </source>
</evidence>
<dbReference type="Pfam" id="PF08352">
    <property type="entry name" value="oligo_HPY"/>
    <property type="match status" value="1"/>
</dbReference>
<dbReference type="EMBL" id="SLWN01000001">
    <property type="protein sequence ID" value="TCO35698.1"/>
    <property type="molecule type" value="Genomic_DNA"/>
</dbReference>
<keyword evidence="4 6" id="KW-0067">ATP-binding</keyword>
<dbReference type="InterPro" id="IPR003593">
    <property type="entry name" value="AAA+_ATPase"/>
</dbReference>
<evidence type="ECO:0000256" key="4">
    <source>
        <dbReference type="ARBA" id="ARBA00022840"/>
    </source>
</evidence>
<keyword evidence="3" id="KW-0547">Nucleotide-binding</keyword>
<protein>
    <submittedName>
        <fullName evidence="6">Peptide/nickel transport system ATP-binding protein</fullName>
    </submittedName>
</protein>
<dbReference type="InterPro" id="IPR013563">
    <property type="entry name" value="Oligopep_ABC_C"/>
</dbReference>
<dbReference type="Pfam" id="PF00005">
    <property type="entry name" value="ABC_tran"/>
    <property type="match status" value="1"/>
</dbReference>
<keyword evidence="2" id="KW-0813">Transport</keyword>
<proteinExistence type="inferred from homology"/>